<evidence type="ECO:0000256" key="11">
    <source>
        <dbReference type="SAM" id="Phobius"/>
    </source>
</evidence>
<dbReference type="PANTHER" id="PTHR10106">
    <property type="entry name" value="CYTOCHROME B561-RELATED"/>
    <property type="match status" value="1"/>
</dbReference>
<keyword evidence="3" id="KW-0813">Transport</keyword>
<dbReference type="InterPro" id="IPR043205">
    <property type="entry name" value="CYB561/CYBRD1-like"/>
</dbReference>
<keyword evidence="10 11" id="KW-0472">Membrane</keyword>
<keyword evidence="6" id="KW-0479">Metal-binding</keyword>
<evidence type="ECO:0000256" key="9">
    <source>
        <dbReference type="ARBA" id="ARBA00023004"/>
    </source>
</evidence>
<evidence type="ECO:0000256" key="7">
    <source>
        <dbReference type="ARBA" id="ARBA00022982"/>
    </source>
</evidence>
<keyword evidence="9" id="KW-0408">Iron</keyword>
<feature type="transmembrane region" description="Helical" evidence="11">
    <location>
        <begin position="169"/>
        <end position="193"/>
    </location>
</feature>
<dbReference type="Gene3D" id="1.20.120.1770">
    <property type="match status" value="1"/>
</dbReference>
<dbReference type="AlphaFoldDB" id="A0AAV4P157"/>
<keyword evidence="8 11" id="KW-1133">Transmembrane helix</keyword>
<sequence length="283" mass="32127">MEGKIVHRRTKDPSGVFRFTTDSLKEDEKRRSDEVQRSFSGSTKFTTPATRGIPHLCFWIAVILSQVVGLVCIGLVVRWCQMFGGFAWDSDANKQFYYHPLLMILGLVFFYGDAMIVYRVLSFLPKFILKIIHGCLHLAAIVSSSVALVAVLENHRRTKKADFYSLHSWIGITTFAFFCLQYLGSFITFMLPWMPTVWRARIMPFHTFFGVGLFIMAVATAEMGITEKLVWTDNYSSGIPEGQMGNSLGLCLVVFAFLIVFITTHSAYKRQPLPEELPPQPLN</sequence>
<gene>
    <name evidence="13" type="primary">CYB561</name>
    <name evidence="13" type="ORF">CDAR_245172</name>
    <name evidence="14" type="ORF">CDAR_245491</name>
</gene>
<dbReference type="GO" id="GO:0046872">
    <property type="term" value="F:metal ion binding"/>
    <property type="evidence" value="ECO:0007669"/>
    <property type="project" value="UniProtKB-KW"/>
</dbReference>
<evidence type="ECO:0000259" key="12">
    <source>
        <dbReference type="PROSITE" id="PS50939"/>
    </source>
</evidence>
<feature type="transmembrane region" description="Helical" evidence="11">
    <location>
        <begin position="245"/>
        <end position="263"/>
    </location>
</feature>
<keyword evidence="5 11" id="KW-0812">Transmembrane</keyword>
<evidence type="ECO:0000313" key="14">
    <source>
        <dbReference type="EMBL" id="GIX89809.1"/>
    </source>
</evidence>
<feature type="transmembrane region" description="Helical" evidence="11">
    <location>
        <begin position="56"/>
        <end position="77"/>
    </location>
</feature>
<feature type="transmembrane region" description="Helical" evidence="11">
    <location>
        <begin position="97"/>
        <end position="120"/>
    </location>
</feature>
<keyword evidence="15" id="KW-1185">Reference proteome</keyword>
<dbReference type="PROSITE" id="PS50939">
    <property type="entry name" value="CYTOCHROME_B561"/>
    <property type="match status" value="1"/>
</dbReference>
<evidence type="ECO:0000256" key="5">
    <source>
        <dbReference type="ARBA" id="ARBA00022692"/>
    </source>
</evidence>
<dbReference type="InterPro" id="IPR006593">
    <property type="entry name" value="Cyt_b561/ferric_Rdtase_TM"/>
</dbReference>
<evidence type="ECO:0000256" key="6">
    <source>
        <dbReference type="ARBA" id="ARBA00022723"/>
    </source>
</evidence>
<evidence type="ECO:0000313" key="15">
    <source>
        <dbReference type="Proteomes" id="UP001054837"/>
    </source>
</evidence>
<evidence type="ECO:0000256" key="2">
    <source>
        <dbReference type="ARBA" id="ARBA00004141"/>
    </source>
</evidence>
<name>A0AAV4P157_9ARAC</name>
<evidence type="ECO:0000256" key="10">
    <source>
        <dbReference type="ARBA" id="ARBA00023136"/>
    </source>
</evidence>
<dbReference type="FunFam" id="1.20.120.1770:FF:000001">
    <property type="entry name" value="Cytochrome b reductase 1"/>
    <property type="match status" value="1"/>
</dbReference>
<dbReference type="SMART" id="SM00665">
    <property type="entry name" value="B561"/>
    <property type="match status" value="1"/>
</dbReference>
<evidence type="ECO:0000256" key="4">
    <source>
        <dbReference type="ARBA" id="ARBA00022617"/>
    </source>
</evidence>
<feature type="transmembrane region" description="Helical" evidence="11">
    <location>
        <begin position="205"/>
        <end position="225"/>
    </location>
</feature>
<accession>A0AAV4P157</accession>
<dbReference type="EMBL" id="BPLQ01002197">
    <property type="protein sequence ID" value="GIX89735.1"/>
    <property type="molecule type" value="Genomic_DNA"/>
</dbReference>
<dbReference type="Pfam" id="PF03188">
    <property type="entry name" value="Cytochrom_B561"/>
    <property type="match status" value="1"/>
</dbReference>
<keyword evidence="7" id="KW-0249">Electron transport</keyword>
<organism evidence="13 15">
    <name type="scientific">Caerostris darwini</name>
    <dbReference type="NCBI Taxonomy" id="1538125"/>
    <lineage>
        <taxon>Eukaryota</taxon>
        <taxon>Metazoa</taxon>
        <taxon>Ecdysozoa</taxon>
        <taxon>Arthropoda</taxon>
        <taxon>Chelicerata</taxon>
        <taxon>Arachnida</taxon>
        <taxon>Araneae</taxon>
        <taxon>Araneomorphae</taxon>
        <taxon>Entelegynae</taxon>
        <taxon>Araneoidea</taxon>
        <taxon>Araneidae</taxon>
        <taxon>Caerostris</taxon>
    </lineage>
</organism>
<evidence type="ECO:0000313" key="13">
    <source>
        <dbReference type="EMBL" id="GIX89735.1"/>
    </source>
</evidence>
<comment type="subcellular location">
    <subcellularLocation>
        <location evidence="2">Membrane</location>
        <topology evidence="2">Multi-pass membrane protein</topology>
    </subcellularLocation>
</comment>
<reference evidence="13 15" key="1">
    <citation type="submission" date="2021-06" db="EMBL/GenBank/DDBJ databases">
        <title>Caerostris darwini draft genome.</title>
        <authorList>
            <person name="Kono N."/>
            <person name="Arakawa K."/>
        </authorList>
    </citation>
    <scope>NUCLEOTIDE SEQUENCE [LARGE SCALE GENOMIC DNA]</scope>
</reference>
<dbReference type="GO" id="GO:0016020">
    <property type="term" value="C:membrane"/>
    <property type="evidence" value="ECO:0007669"/>
    <property type="project" value="UniProtKB-SubCell"/>
</dbReference>
<comment type="cofactor">
    <cofactor evidence="1">
        <name>heme b</name>
        <dbReference type="ChEBI" id="CHEBI:60344"/>
    </cofactor>
</comment>
<dbReference type="PANTHER" id="PTHR10106:SF0">
    <property type="entry name" value="LD36721P"/>
    <property type="match status" value="1"/>
</dbReference>
<evidence type="ECO:0000256" key="8">
    <source>
        <dbReference type="ARBA" id="ARBA00022989"/>
    </source>
</evidence>
<dbReference type="GO" id="GO:0016491">
    <property type="term" value="F:oxidoreductase activity"/>
    <property type="evidence" value="ECO:0007669"/>
    <property type="project" value="InterPro"/>
</dbReference>
<evidence type="ECO:0000256" key="3">
    <source>
        <dbReference type="ARBA" id="ARBA00022448"/>
    </source>
</evidence>
<keyword evidence="4" id="KW-0349">Heme</keyword>
<feature type="domain" description="Cytochrome b561" evidence="12">
    <location>
        <begin position="64"/>
        <end position="264"/>
    </location>
</feature>
<evidence type="ECO:0000256" key="1">
    <source>
        <dbReference type="ARBA" id="ARBA00001970"/>
    </source>
</evidence>
<protein>
    <submittedName>
        <fullName evidence="13">Cytochrome b561</fullName>
    </submittedName>
</protein>
<feature type="transmembrane region" description="Helical" evidence="11">
    <location>
        <begin position="127"/>
        <end position="149"/>
    </location>
</feature>
<dbReference type="Proteomes" id="UP001054837">
    <property type="component" value="Unassembled WGS sequence"/>
</dbReference>
<dbReference type="EMBL" id="BPLQ01002197">
    <property type="protein sequence ID" value="GIX89809.1"/>
    <property type="molecule type" value="Genomic_DNA"/>
</dbReference>
<proteinExistence type="predicted"/>
<comment type="caution">
    <text evidence="13">The sequence shown here is derived from an EMBL/GenBank/DDBJ whole genome shotgun (WGS) entry which is preliminary data.</text>
</comment>